<feature type="compositionally biased region" description="Polar residues" evidence="1">
    <location>
        <begin position="157"/>
        <end position="166"/>
    </location>
</feature>
<dbReference type="PANTHER" id="PTHR31460">
    <property type="match status" value="1"/>
</dbReference>
<comment type="caution">
    <text evidence="3">The sequence shown here is derived from an EMBL/GenBank/DDBJ whole genome shotgun (WGS) entry which is preliminary data.</text>
</comment>
<feature type="region of interest" description="Disordered" evidence="1">
    <location>
        <begin position="157"/>
        <end position="196"/>
    </location>
</feature>
<keyword evidence="2" id="KW-0732">Signal</keyword>
<protein>
    <submittedName>
        <fullName evidence="3">Six-bladed beta-propeller</fullName>
    </submittedName>
</protein>
<sequence>MSLLRTPPVFSFSFAVVTLLVLSILLGQASTRIQARKPHAIYFRYPNLYQEGITWDPSAQHFIVGSLRARTLFSVSDAGVAETLIFDPDLPENVTIGGLAIDTVSPLPLFDGLVAYDLRTQWRVFLSLLPSSSGGSEARPMANDVAVDFKGNAYVTNSMGTTSGRSTTEERPRFSPSRRLSRPTPSTGACPTASAA</sequence>
<feature type="chain" id="PRO_5015122395" evidence="2">
    <location>
        <begin position="32"/>
        <end position="196"/>
    </location>
</feature>
<feature type="compositionally biased region" description="Low complexity" evidence="1">
    <location>
        <begin position="174"/>
        <end position="186"/>
    </location>
</feature>
<evidence type="ECO:0000256" key="1">
    <source>
        <dbReference type="SAM" id="MobiDB-lite"/>
    </source>
</evidence>
<dbReference type="AlphaFoldDB" id="A0A2P5DZQ7"/>
<dbReference type="EMBL" id="JXTB01000007">
    <property type="protein sequence ID" value="PON78750.1"/>
    <property type="molecule type" value="Genomic_DNA"/>
</dbReference>
<dbReference type="Proteomes" id="UP000237105">
    <property type="component" value="Unassembled WGS sequence"/>
</dbReference>
<dbReference type="GO" id="GO:0005783">
    <property type="term" value="C:endoplasmic reticulum"/>
    <property type="evidence" value="ECO:0007669"/>
    <property type="project" value="TreeGrafter"/>
</dbReference>
<feature type="signal peptide" evidence="2">
    <location>
        <begin position="1"/>
        <end position="31"/>
    </location>
</feature>
<evidence type="ECO:0000313" key="3">
    <source>
        <dbReference type="EMBL" id="PON78750.1"/>
    </source>
</evidence>
<evidence type="ECO:0000313" key="4">
    <source>
        <dbReference type="Proteomes" id="UP000237105"/>
    </source>
</evidence>
<dbReference type="PANTHER" id="PTHR31460:SF3">
    <property type="entry name" value="MESOCENTIN"/>
    <property type="match status" value="1"/>
</dbReference>
<reference evidence="4" key="1">
    <citation type="submission" date="2016-06" db="EMBL/GenBank/DDBJ databases">
        <title>Parallel loss of symbiosis genes in relatives of nitrogen-fixing non-legume Parasponia.</title>
        <authorList>
            <person name="Van Velzen R."/>
            <person name="Holmer R."/>
            <person name="Bu F."/>
            <person name="Rutten L."/>
            <person name="Van Zeijl A."/>
            <person name="Liu W."/>
            <person name="Santuari L."/>
            <person name="Cao Q."/>
            <person name="Sharma T."/>
            <person name="Shen D."/>
            <person name="Roswanjaya Y."/>
            <person name="Wardhani T."/>
            <person name="Kalhor M.S."/>
            <person name="Jansen J."/>
            <person name="Van den Hoogen J."/>
            <person name="Gungor B."/>
            <person name="Hartog M."/>
            <person name="Hontelez J."/>
            <person name="Verver J."/>
            <person name="Yang W.-C."/>
            <person name="Schijlen E."/>
            <person name="Repin R."/>
            <person name="Schilthuizen M."/>
            <person name="Schranz E."/>
            <person name="Heidstra R."/>
            <person name="Miyata K."/>
            <person name="Fedorova E."/>
            <person name="Kohlen W."/>
            <person name="Bisseling T."/>
            <person name="Smit S."/>
            <person name="Geurts R."/>
        </authorList>
    </citation>
    <scope>NUCLEOTIDE SEQUENCE [LARGE SCALE GENOMIC DNA]</scope>
    <source>
        <strain evidence="4">cv. WU1-14</strain>
    </source>
</reference>
<organism evidence="3 4">
    <name type="scientific">Parasponia andersonii</name>
    <name type="common">Sponia andersonii</name>
    <dbReference type="NCBI Taxonomy" id="3476"/>
    <lineage>
        <taxon>Eukaryota</taxon>
        <taxon>Viridiplantae</taxon>
        <taxon>Streptophyta</taxon>
        <taxon>Embryophyta</taxon>
        <taxon>Tracheophyta</taxon>
        <taxon>Spermatophyta</taxon>
        <taxon>Magnoliopsida</taxon>
        <taxon>eudicotyledons</taxon>
        <taxon>Gunneridae</taxon>
        <taxon>Pentapetalae</taxon>
        <taxon>rosids</taxon>
        <taxon>fabids</taxon>
        <taxon>Rosales</taxon>
        <taxon>Cannabaceae</taxon>
        <taxon>Parasponia</taxon>
    </lineage>
</organism>
<dbReference type="InterPro" id="IPR053224">
    <property type="entry name" value="Sensory_adhesion_molecule"/>
</dbReference>
<keyword evidence="4" id="KW-1185">Reference proteome</keyword>
<gene>
    <name evidence="3" type="ORF">PanWU01x14_016490</name>
</gene>
<dbReference type="SUPFAM" id="SSF63829">
    <property type="entry name" value="Calcium-dependent phosphotriesterase"/>
    <property type="match status" value="1"/>
</dbReference>
<proteinExistence type="predicted"/>
<name>A0A2P5DZQ7_PARAD</name>
<accession>A0A2P5DZQ7</accession>
<dbReference type="OrthoDB" id="1885092at2759"/>
<evidence type="ECO:0000256" key="2">
    <source>
        <dbReference type="SAM" id="SignalP"/>
    </source>
</evidence>